<accession>A0A1W0WI17</accession>
<dbReference type="GO" id="GO:0004438">
    <property type="term" value="F:phosphatidylinositol-3-phosphate phosphatase activity"/>
    <property type="evidence" value="ECO:0007669"/>
    <property type="project" value="UniProtKB-EC"/>
</dbReference>
<evidence type="ECO:0000313" key="10">
    <source>
        <dbReference type="Proteomes" id="UP000192578"/>
    </source>
</evidence>
<keyword evidence="10" id="KW-1185">Reference proteome</keyword>
<dbReference type="PANTHER" id="PTHR45662">
    <property type="entry name" value="PHOSPHATIDYLINOSITIDE PHOSPHATASE SAC1"/>
    <property type="match status" value="1"/>
</dbReference>
<evidence type="ECO:0000256" key="2">
    <source>
        <dbReference type="ARBA" id="ARBA00036631"/>
    </source>
</evidence>
<organism evidence="9 10">
    <name type="scientific">Hypsibius exemplaris</name>
    <name type="common">Freshwater tardigrade</name>
    <dbReference type="NCBI Taxonomy" id="2072580"/>
    <lineage>
        <taxon>Eukaryota</taxon>
        <taxon>Metazoa</taxon>
        <taxon>Ecdysozoa</taxon>
        <taxon>Tardigrada</taxon>
        <taxon>Eutardigrada</taxon>
        <taxon>Parachela</taxon>
        <taxon>Hypsibioidea</taxon>
        <taxon>Hypsibiidae</taxon>
        <taxon>Hypsibius</taxon>
    </lineage>
</organism>
<dbReference type="Proteomes" id="UP000192578">
    <property type="component" value="Unassembled WGS sequence"/>
</dbReference>
<comment type="catalytic activity">
    <reaction evidence="2">
        <text>a 1,2-diacyl-sn-glycero-3-phospho-(1D-myo-inositol-3-phosphate) + H2O = a 1,2-diacyl-sn-glycero-3-phospho-(1D-myo-inositol) + phosphate</text>
        <dbReference type="Rhea" id="RHEA:12316"/>
        <dbReference type="ChEBI" id="CHEBI:15377"/>
        <dbReference type="ChEBI" id="CHEBI:43474"/>
        <dbReference type="ChEBI" id="CHEBI:57880"/>
        <dbReference type="ChEBI" id="CHEBI:58088"/>
        <dbReference type="EC" id="3.1.3.64"/>
    </reaction>
    <physiologicalReaction direction="left-to-right" evidence="2">
        <dbReference type="Rhea" id="RHEA:12317"/>
    </physiologicalReaction>
</comment>
<evidence type="ECO:0000256" key="5">
    <source>
        <dbReference type="ARBA" id="ARBA00041396"/>
    </source>
</evidence>
<dbReference type="InterPro" id="IPR002013">
    <property type="entry name" value="SAC_dom"/>
</dbReference>
<evidence type="ECO:0000256" key="1">
    <source>
        <dbReference type="ARBA" id="ARBA00013038"/>
    </source>
</evidence>
<keyword evidence="7" id="KW-0472">Membrane</keyword>
<evidence type="ECO:0000256" key="7">
    <source>
        <dbReference type="SAM" id="Phobius"/>
    </source>
</evidence>
<dbReference type="GO" id="GO:0046856">
    <property type="term" value="P:phosphatidylinositol dephosphorylation"/>
    <property type="evidence" value="ECO:0007669"/>
    <property type="project" value="TreeGrafter"/>
</dbReference>
<dbReference type="Pfam" id="PF02383">
    <property type="entry name" value="Syja_N"/>
    <property type="match status" value="1"/>
</dbReference>
<evidence type="ECO:0000256" key="6">
    <source>
        <dbReference type="ARBA" id="ARBA00041911"/>
    </source>
</evidence>
<feature type="transmembrane region" description="Helical" evidence="7">
    <location>
        <begin position="564"/>
        <end position="582"/>
    </location>
</feature>
<comment type="catalytic activity">
    <reaction evidence="3">
        <text>a 1,2-diacyl-sn-glycero-3-phospho-(1D-myo-inositol 4-phosphate) + H2O = a 1,2-diacyl-sn-glycero-3-phospho-(1D-myo-inositol) + phosphate</text>
        <dbReference type="Rhea" id="RHEA:55652"/>
        <dbReference type="ChEBI" id="CHEBI:15377"/>
        <dbReference type="ChEBI" id="CHEBI:43474"/>
        <dbReference type="ChEBI" id="CHEBI:57880"/>
        <dbReference type="ChEBI" id="CHEBI:58178"/>
    </reaction>
    <physiologicalReaction direction="left-to-right" evidence="3">
        <dbReference type="Rhea" id="RHEA:55653"/>
    </physiologicalReaction>
</comment>
<evidence type="ECO:0000256" key="3">
    <source>
        <dbReference type="ARBA" id="ARBA00036807"/>
    </source>
</evidence>
<evidence type="ECO:0000259" key="8">
    <source>
        <dbReference type="PROSITE" id="PS50275"/>
    </source>
</evidence>
<comment type="caution">
    <text evidence="9">The sequence shown here is derived from an EMBL/GenBank/DDBJ whole genome shotgun (WGS) entry which is preliminary data.</text>
</comment>
<dbReference type="PANTHER" id="PTHR45662:SF2">
    <property type="entry name" value="PHOSPHATIDYLINOSITOL-3-PHOSPHATASE SAC1"/>
    <property type="match status" value="1"/>
</dbReference>
<dbReference type="GO" id="GO:0005783">
    <property type="term" value="C:endoplasmic reticulum"/>
    <property type="evidence" value="ECO:0007669"/>
    <property type="project" value="TreeGrafter"/>
</dbReference>
<reference evidence="10" key="1">
    <citation type="submission" date="2017-01" db="EMBL/GenBank/DDBJ databases">
        <title>Comparative genomics of anhydrobiosis in the tardigrade Hypsibius dujardini.</title>
        <authorList>
            <person name="Yoshida Y."/>
            <person name="Koutsovoulos G."/>
            <person name="Laetsch D."/>
            <person name="Stevens L."/>
            <person name="Kumar S."/>
            <person name="Horikawa D."/>
            <person name="Ishino K."/>
            <person name="Komine S."/>
            <person name="Tomita M."/>
            <person name="Blaxter M."/>
            <person name="Arakawa K."/>
        </authorList>
    </citation>
    <scope>NUCLEOTIDE SEQUENCE [LARGE SCALE GENOMIC DNA]</scope>
    <source>
        <strain evidence="10">Z151</strain>
    </source>
</reference>
<feature type="domain" description="SAC" evidence="8">
    <location>
        <begin position="128"/>
        <end position="461"/>
    </location>
</feature>
<sequence>MTSPQSQRIYETYHLHITNEKMYIEPLDAEVNQVLLIDRVTQETVFQIPSLLPPSGVADIRLVFGILGRIHLIGGWYLVAVTGRERVGEIEGQTIYQLTSAELFPYTKSLLFLNARQLEYNTVYKSMIESVLRTPGMYFSSSFDLTHSFQRLAMMSDPQVLRDSLFRRADRRFVWNRHLLLNFTSSSSENLGRYMLPLLHGFVQIRNMQFHNVKVDYIIISRRSTWRAGVRLYTRGIDNTGAVANYVESEAVAVSNGQLVSYVQSRGSAPIYWSQRPNLSYLPKPKVNVEHDHLQALKAHFQEQIVLYGDQTVITLVNHQGREELVGAVVRDAIKLSGHPNITFVAFDFHAETKHMKWERLSVLMDRIEPERQKQAFFVKPPLNSQLRQVQNGIFRTSCMDCLDRTNVIQGLIGKKVLEDQLRYLGIFGAGEKLEDDPLQHAAFRHIWADNGDTISVQYAGTGALKSDFTRFGRRNYYGIMRDGLNSMQRYVKNNFMDGFRQDAIDLFLGNYIVEEEEGATKACPLEYRRGFFWTALLVCALMAMAMCALCILSPAETDFTTRFSWFALWLGALMVTGGIIFKNGLEYVDRPRLVAR</sequence>
<keyword evidence="7" id="KW-1133">Transmembrane helix</keyword>
<dbReference type="PROSITE" id="PS50275">
    <property type="entry name" value="SAC"/>
    <property type="match status" value="1"/>
</dbReference>
<dbReference type="AlphaFoldDB" id="A0A1W0WI17"/>
<dbReference type="GO" id="GO:0043812">
    <property type="term" value="F:phosphatidylinositol-4-phosphate phosphatase activity"/>
    <property type="evidence" value="ECO:0007669"/>
    <property type="project" value="TreeGrafter"/>
</dbReference>
<gene>
    <name evidence="9" type="ORF">BV898_10976</name>
</gene>
<dbReference type="EMBL" id="MTYJ01000098">
    <property type="protein sequence ID" value="OQV14827.1"/>
    <property type="molecule type" value="Genomic_DNA"/>
</dbReference>
<proteinExistence type="predicted"/>
<evidence type="ECO:0000313" key="9">
    <source>
        <dbReference type="EMBL" id="OQV14827.1"/>
    </source>
</evidence>
<keyword evidence="7" id="KW-0812">Transmembrane</keyword>
<name>A0A1W0WI17_HYPEX</name>
<dbReference type="EC" id="3.1.3.64" evidence="1"/>
<protein>
    <recommendedName>
        <fullName evidence="4">Phosphatidylinositol-3-phosphatase SAC1</fullName>
        <ecNumber evidence="1">3.1.3.64</ecNumber>
    </recommendedName>
    <alternativeName>
        <fullName evidence="6">Phosphatidylinositol-4-phosphate phosphatase</fullName>
    </alternativeName>
    <alternativeName>
        <fullName evidence="5">Suppressor of actin mutations 1-like protein</fullName>
    </alternativeName>
</protein>
<evidence type="ECO:0000256" key="4">
    <source>
        <dbReference type="ARBA" id="ARBA00040795"/>
    </source>
</evidence>
<dbReference type="OrthoDB" id="405996at2759"/>
<feature type="transmembrane region" description="Helical" evidence="7">
    <location>
        <begin position="531"/>
        <end position="552"/>
    </location>
</feature>